<keyword evidence="9 14" id="KW-0443">Lipid metabolism</keyword>
<dbReference type="Proteomes" id="UP000267251">
    <property type="component" value="Unassembled WGS sequence"/>
</dbReference>
<evidence type="ECO:0000313" key="16">
    <source>
        <dbReference type="Proteomes" id="UP000267251"/>
    </source>
</evidence>
<keyword evidence="14" id="KW-0256">Endoplasmic reticulum</keyword>
<dbReference type="EC" id="4.2.1.134" evidence="4 14"/>
<keyword evidence="12 14" id="KW-0456">Lyase</keyword>
<evidence type="ECO:0000256" key="4">
    <source>
        <dbReference type="ARBA" id="ARBA00013122"/>
    </source>
</evidence>
<dbReference type="PANTHER" id="PTHR11035:SF3">
    <property type="entry name" value="VERY-LONG-CHAIN (3R)-3-HYDROXYACYL-COA DEHYDRATASE"/>
    <property type="match status" value="1"/>
</dbReference>
<dbReference type="AlphaFoldDB" id="A0A4P9Y7T9"/>
<organism evidence="15 16">
    <name type="scientific">Piptocephalis cylindrospora</name>
    <dbReference type="NCBI Taxonomy" id="1907219"/>
    <lineage>
        <taxon>Eukaryota</taxon>
        <taxon>Fungi</taxon>
        <taxon>Fungi incertae sedis</taxon>
        <taxon>Zoopagomycota</taxon>
        <taxon>Zoopagomycotina</taxon>
        <taxon>Zoopagomycetes</taxon>
        <taxon>Zoopagales</taxon>
        <taxon>Piptocephalidaceae</taxon>
        <taxon>Piptocephalis</taxon>
    </lineage>
</organism>
<evidence type="ECO:0000256" key="12">
    <source>
        <dbReference type="ARBA" id="ARBA00023239"/>
    </source>
</evidence>
<dbReference type="GO" id="GO:0030148">
    <property type="term" value="P:sphingolipid biosynthetic process"/>
    <property type="evidence" value="ECO:0007669"/>
    <property type="project" value="TreeGrafter"/>
</dbReference>
<keyword evidence="5 14" id="KW-0444">Lipid biosynthesis</keyword>
<comment type="function">
    <text evidence="14">Catalyzes the third of the four reactions of the long-chain fatty acids elongation cycle. This endoplasmic reticulum-bound enzymatic process, allows the addition of two carbons to the chain of long- and very long-chain fatty acids/VLCFAs per cycle. This enzyme catalyzes the dehydration of the 3-hydroxyacyl-CoA intermediate into trans-2,3-enoyl-CoA, within each cycle of fatty acid elongation. Thereby, it participates to the production of VLCFAs of different chain lengths that are involved in multiple biological processes as precursors of membrane lipids and lipid mediators.</text>
</comment>
<dbReference type="OrthoDB" id="46988at2759"/>
<dbReference type="GO" id="GO:0030497">
    <property type="term" value="P:fatty acid elongation"/>
    <property type="evidence" value="ECO:0007669"/>
    <property type="project" value="TreeGrafter"/>
</dbReference>
<evidence type="ECO:0000256" key="6">
    <source>
        <dbReference type="ARBA" id="ARBA00022692"/>
    </source>
</evidence>
<keyword evidence="16" id="KW-1185">Reference proteome</keyword>
<dbReference type="InterPro" id="IPR007482">
    <property type="entry name" value="Tyr_Pase-like_PTPLA"/>
</dbReference>
<evidence type="ECO:0000256" key="2">
    <source>
        <dbReference type="ARBA" id="ARBA00005194"/>
    </source>
</evidence>
<evidence type="ECO:0000256" key="13">
    <source>
        <dbReference type="ARBA" id="ARBA00036671"/>
    </source>
</evidence>
<name>A0A4P9Y7T9_9FUNG</name>
<evidence type="ECO:0000313" key="15">
    <source>
        <dbReference type="EMBL" id="RKP14824.1"/>
    </source>
</evidence>
<evidence type="ECO:0000256" key="14">
    <source>
        <dbReference type="RuleBase" id="RU363109"/>
    </source>
</evidence>
<keyword evidence="6 14" id="KW-0812">Transmembrane</keyword>
<evidence type="ECO:0000256" key="3">
    <source>
        <dbReference type="ARBA" id="ARBA00007811"/>
    </source>
</evidence>
<keyword evidence="7 14" id="KW-0276">Fatty acid metabolism</keyword>
<sequence length="228" mass="25097">MDARPQTLYMNGLLCTYMNNMDLPFYRFIRVVQSPSALTTLGPPVRLALMTACLEVVHALTGLVRTSVGPTVIQTLMRLFILVGVCEGLGHPDISASPVLPMMCGIWAVSEVMRYAYYFLLPTQPAKSMGGSGLVTVRAALQWARYSLFYILYPLGAGSEAYLLYLSLPSIAYEYGLAGTIPTYALLALYPFGLAHMMGHMHRQRRRHLHTGPFKTRSSGGGIALKSQ</sequence>
<dbReference type="PANTHER" id="PTHR11035">
    <property type="entry name" value="VERY-LONG-CHAIN (3R)-3-HYDROXYACYL-COA DEHYDRATASE"/>
    <property type="match status" value="1"/>
</dbReference>
<accession>A0A4P9Y7T9</accession>
<comment type="pathway">
    <text evidence="2 14">Lipid metabolism; fatty acid biosynthesis.</text>
</comment>
<feature type="transmembrane region" description="Helical" evidence="14">
    <location>
        <begin position="148"/>
        <end position="165"/>
    </location>
</feature>
<reference evidence="16" key="1">
    <citation type="journal article" date="2018" name="Nat. Microbiol.">
        <title>Leveraging single-cell genomics to expand the fungal tree of life.</title>
        <authorList>
            <person name="Ahrendt S.R."/>
            <person name="Quandt C.A."/>
            <person name="Ciobanu D."/>
            <person name="Clum A."/>
            <person name="Salamov A."/>
            <person name="Andreopoulos B."/>
            <person name="Cheng J.F."/>
            <person name="Woyke T."/>
            <person name="Pelin A."/>
            <person name="Henrissat B."/>
            <person name="Reynolds N.K."/>
            <person name="Benny G.L."/>
            <person name="Smith M.E."/>
            <person name="James T.Y."/>
            <person name="Grigoriev I.V."/>
        </authorList>
    </citation>
    <scope>NUCLEOTIDE SEQUENCE [LARGE SCALE GENOMIC DNA]</scope>
</reference>
<dbReference type="Pfam" id="PF04387">
    <property type="entry name" value="PTPLA"/>
    <property type="match status" value="1"/>
</dbReference>
<dbReference type="GO" id="GO:0042761">
    <property type="term" value="P:very long-chain fatty acid biosynthetic process"/>
    <property type="evidence" value="ECO:0007669"/>
    <property type="project" value="TreeGrafter"/>
</dbReference>
<comment type="similarity">
    <text evidence="3 14">Belongs to the very long-chain fatty acids dehydratase HACD family.</text>
</comment>
<comment type="catalytic activity">
    <reaction evidence="13 14">
        <text>a very-long-chain (3R)-3-hydroxyacyl-CoA = a very-long-chain (2E)-enoyl-CoA + H2O</text>
        <dbReference type="Rhea" id="RHEA:45812"/>
        <dbReference type="ChEBI" id="CHEBI:15377"/>
        <dbReference type="ChEBI" id="CHEBI:83728"/>
        <dbReference type="ChEBI" id="CHEBI:85440"/>
        <dbReference type="EC" id="4.2.1.134"/>
    </reaction>
</comment>
<evidence type="ECO:0000256" key="9">
    <source>
        <dbReference type="ARBA" id="ARBA00023098"/>
    </source>
</evidence>
<dbReference type="UniPathway" id="UPA00094"/>
<gene>
    <name evidence="15" type="ORF">BJ684DRAFT_18791</name>
</gene>
<proteinExistence type="inferred from homology"/>
<comment type="subcellular location">
    <subcellularLocation>
        <location evidence="14">Endoplasmic reticulum membrane</location>
        <topology evidence="14">Multi-pass membrane protein</topology>
    </subcellularLocation>
    <subcellularLocation>
        <location evidence="1">Membrane</location>
        <topology evidence="1">Multi-pass membrane protein</topology>
    </subcellularLocation>
</comment>
<evidence type="ECO:0000256" key="1">
    <source>
        <dbReference type="ARBA" id="ARBA00004141"/>
    </source>
</evidence>
<evidence type="ECO:0000256" key="11">
    <source>
        <dbReference type="ARBA" id="ARBA00023160"/>
    </source>
</evidence>
<evidence type="ECO:0000256" key="7">
    <source>
        <dbReference type="ARBA" id="ARBA00022832"/>
    </source>
</evidence>
<evidence type="ECO:0000256" key="8">
    <source>
        <dbReference type="ARBA" id="ARBA00022989"/>
    </source>
</evidence>
<evidence type="ECO:0000256" key="5">
    <source>
        <dbReference type="ARBA" id="ARBA00022516"/>
    </source>
</evidence>
<evidence type="ECO:0000256" key="10">
    <source>
        <dbReference type="ARBA" id="ARBA00023136"/>
    </source>
</evidence>
<comment type="caution">
    <text evidence="14">Lacks conserved residue(s) required for the propagation of feature annotation.</text>
</comment>
<dbReference type="EMBL" id="KZ987786">
    <property type="protein sequence ID" value="RKP14824.1"/>
    <property type="molecule type" value="Genomic_DNA"/>
</dbReference>
<feature type="transmembrane region" description="Helical" evidence="14">
    <location>
        <begin position="177"/>
        <end position="197"/>
    </location>
</feature>
<keyword evidence="8 14" id="KW-1133">Transmembrane helix</keyword>
<dbReference type="GO" id="GO:0102158">
    <property type="term" value="F:very-long-chain (3R)-3-hydroxyacyl-CoA dehydratase activity"/>
    <property type="evidence" value="ECO:0007669"/>
    <property type="project" value="UniProtKB-EC"/>
</dbReference>
<keyword evidence="10 14" id="KW-0472">Membrane</keyword>
<protein>
    <recommendedName>
        <fullName evidence="4 14">Very-long-chain (3R)-3-hydroxyacyl-CoA dehydratase</fullName>
        <ecNumber evidence="4 14">4.2.1.134</ecNumber>
    </recommendedName>
</protein>
<keyword evidence="11 14" id="KW-0275">Fatty acid biosynthesis</keyword>
<dbReference type="GO" id="GO:0005789">
    <property type="term" value="C:endoplasmic reticulum membrane"/>
    <property type="evidence" value="ECO:0007669"/>
    <property type="project" value="UniProtKB-SubCell"/>
</dbReference>